<dbReference type="EMBL" id="KI913131">
    <property type="protein sequence ID" value="ETV78111.1"/>
    <property type="molecule type" value="Genomic_DNA"/>
</dbReference>
<sequence>MPQQTNMSPKVASARIHGKKHLTLAQRHRIYELLLDMRSRPATPWRHAISVAVHPHAMAGVLPISRRKLQETLVAKERVLRTRLKPQSAKSPKNRGKRCGHWRSSLVSLVVKRKYFVYEDEELAARFCKSKHFITKVMFLAAVVRPRYDFHRKQMFDGKIGVWPFGLLWNLFQPNGTAKTVRKERLLFPHNPSTQNNEYKLPHMKKDASIANHSSFHVECDATSYESALMHLNNRLAEEVNFEAMVNSQEQVI</sequence>
<dbReference type="PANTHER" id="PTHR47169:SF2">
    <property type="entry name" value="OS01G0541250 PROTEIN"/>
    <property type="match status" value="1"/>
</dbReference>
<gene>
    <name evidence="1" type="ORF">H257_08316</name>
</gene>
<dbReference type="OrthoDB" id="109411at2759"/>
<proteinExistence type="predicted"/>
<reference evidence="1" key="1">
    <citation type="submission" date="2013-12" db="EMBL/GenBank/DDBJ databases">
        <title>The Genome Sequence of Aphanomyces astaci APO3.</title>
        <authorList>
            <consortium name="The Broad Institute Genomics Platform"/>
            <person name="Russ C."/>
            <person name="Tyler B."/>
            <person name="van West P."/>
            <person name="Dieguez-Uribeondo J."/>
            <person name="Young S.K."/>
            <person name="Zeng Q."/>
            <person name="Gargeya S."/>
            <person name="Fitzgerald M."/>
            <person name="Abouelleil A."/>
            <person name="Alvarado L."/>
            <person name="Chapman S.B."/>
            <person name="Gainer-Dewar J."/>
            <person name="Goldberg J."/>
            <person name="Griggs A."/>
            <person name="Gujja S."/>
            <person name="Hansen M."/>
            <person name="Howarth C."/>
            <person name="Imamovic A."/>
            <person name="Ireland A."/>
            <person name="Larimer J."/>
            <person name="McCowan C."/>
            <person name="Murphy C."/>
            <person name="Pearson M."/>
            <person name="Poon T.W."/>
            <person name="Priest M."/>
            <person name="Roberts A."/>
            <person name="Saif S."/>
            <person name="Shea T."/>
            <person name="Sykes S."/>
            <person name="Wortman J."/>
            <person name="Nusbaum C."/>
            <person name="Birren B."/>
        </authorList>
    </citation>
    <scope>NUCLEOTIDE SEQUENCE [LARGE SCALE GENOMIC DNA]</scope>
    <source>
        <strain evidence="1">APO3</strain>
    </source>
</reference>
<protein>
    <submittedName>
        <fullName evidence="1">Uncharacterized protein</fullName>
    </submittedName>
</protein>
<evidence type="ECO:0000313" key="1">
    <source>
        <dbReference type="EMBL" id="ETV78111.1"/>
    </source>
</evidence>
<dbReference type="GeneID" id="20810312"/>
<dbReference type="PANTHER" id="PTHR47169">
    <property type="entry name" value="OS01G0541250 PROTEIN"/>
    <property type="match status" value="1"/>
</dbReference>
<dbReference type="RefSeq" id="XP_009832448.1">
    <property type="nucleotide sequence ID" value="XM_009834146.1"/>
</dbReference>
<dbReference type="VEuPathDB" id="FungiDB:H257_08316"/>
<dbReference type="AlphaFoldDB" id="W4GFT6"/>
<name>W4GFT6_APHAT</name>
<organism evidence="1">
    <name type="scientific">Aphanomyces astaci</name>
    <name type="common">Crayfish plague agent</name>
    <dbReference type="NCBI Taxonomy" id="112090"/>
    <lineage>
        <taxon>Eukaryota</taxon>
        <taxon>Sar</taxon>
        <taxon>Stramenopiles</taxon>
        <taxon>Oomycota</taxon>
        <taxon>Saprolegniomycetes</taxon>
        <taxon>Saprolegniales</taxon>
        <taxon>Verrucalvaceae</taxon>
        <taxon>Aphanomyces</taxon>
    </lineage>
</organism>
<accession>W4GFT6</accession>